<name>A0A7L6AWR5_9GAMM</name>
<dbReference type="PANTHER" id="PTHR11102">
    <property type="entry name" value="SEL-1-LIKE PROTEIN"/>
    <property type="match status" value="1"/>
</dbReference>
<dbReference type="EMBL" id="CP059265">
    <property type="protein sequence ID" value="QLQ33438.1"/>
    <property type="molecule type" value="Genomic_DNA"/>
</dbReference>
<evidence type="ECO:0000313" key="2">
    <source>
        <dbReference type="Proteomes" id="UP000510621"/>
    </source>
</evidence>
<dbReference type="SMART" id="SM00671">
    <property type="entry name" value="SEL1"/>
    <property type="match status" value="2"/>
</dbReference>
<accession>A0A7L6AWR5</accession>
<protein>
    <submittedName>
        <fullName evidence="1">Sel1 repeat family protein</fullName>
    </submittedName>
</protein>
<dbReference type="InterPro" id="IPR050767">
    <property type="entry name" value="Sel1_AlgK"/>
</dbReference>
<organism evidence="1 2">
    <name type="scientific">Candidatus Thiothrix singaporensis</name>
    <dbReference type="NCBI Taxonomy" id="2799669"/>
    <lineage>
        <taxon>Bacteria</taxon>
        <taxon>Pseudomonadati</taxon>
        <taxon>Pseudomonadota</taxon>
        <taxon>Gammaproteobacteria</taxon>
        <taxon>Thiotrichales</taxon>
        <taxon>Thiotrichaceae</taxon>
        <taxon>Thiothrix</taxon>
    </lineage>
</organism>
<dbReference type="Gene3D" id="1.25.40.10">
    <property type="entry name" value="Tetratricopeptide repeat domain"/>
    <property type="match status" value="1"/>
</dbReference>
<dbReference type="InterPro" id="IPR006597">
    <property type="entry name" value="Sel1-like"/>
</dbReference>
<dbReference type="PANTHER" id="PTHR11102:SF160">
    <property type="entry name" value="ERAD-ASSOCIATED E3 UBIQUITIN-PROTEIN LIGASE COMPONENT HRD3"/>
    <property type="match status" value="1"/>
</dbReference>
<proteinExistence type="predicted"/>
<dbReference type="Proteomes" id="UP000510621">
    <property type="component" value="Chromosome"/>
</dbReference>
<dbReference type="Pfam" id="PF08238">
    <property type="entry name" value="Sel1"/>
    <property type="match status" value="2"/>
</dbReference>
<dbReference type="InterPro" id="IPR011990">
    <property type="entry name" value="TPR-like_helical_dom_sf"/>
</dbReference>
<gene>
    <name evidence="1" type="ORF">HZT40_19590</name>
</gene>
<sequence>MTASDQGDAPAQFSLGLMYDQGDGVDEDNAAAVEWYRRSAEAGYEAAQHNLGNMYAQGEGIAENDALAVEWWRKAAEQGVFLPSTSWG</sequence>
<evidence type="ECO:0000313" key="1">
    <source>
        <dbReference type="EMBL" id="QLQ33438.1"/>
    </source>
</evidence>
<reference evidence="1" key="1">
    <citation type="submission" date="2020-06" db="EMBL/GenBank/DDBJ databases">
        <title>Analysis procedures for assessing recovery of high quality, complete, closed genomes from Nanopore long read metagenome sequencing.</title>
        <authorList>
            <person name="Bessarab I."/>
            <person name="Arumugam K."/>
            <person name="Haryono M."/>
            <person name="Liu X."/>
            <person name="Roy S."/>
            <person name="Zuniga-Montanez R.E."/>
            <person name="Qiu G."/>
            <person name="Drautz-Moses D.I."/>
            <person name="Law Y.Y."/>
            <person name="Wuertz S."/>
            <person name="Lauro F.M."/>
            <person name="Huson D.H."/>
            <person name="Williams R.B."/>
        </authorList>
    </citation>
    <scope>NUCLEOTIDE SEQUENCE [LARGE SCALE GENOMIC DNA]</scope>
    <source>
        <strain evidence="1">SSD2</strain>
    </source>
</reference>
<keyword evidence="2" id="KW-1185">Reference proteome</keyword>
<dbReference type="KEGG" id="this:HZT40_19590"/>
<dbReference type="AlphaFoldDB" id="A0A7L6AWR5"/>
<dbReference type="SUPFAM" id="SSF81901">
    <property type="entry name" value="HCP-like"/>
    <property type="match status" value="1"/>
</dbReference>